<organism evidence="1 2">
    <name type="scientific">Rhodotorula taiwanensis</name>
    <dbReference type="NCBI Taxonomy" id="741276"/>
    <lineage>
        <taxon>Eukaryota</taxon>
        <taxon>Fungi</taxon>
        <taxon>Dikarya</taxon>
        <taxon>Basidiomycota</taxon>
        <taxon>Pucciniomycotina</taxon>
        <taxon>Microbotryomycetes</taxon>
        <taxon>Sporidiobolales</taxon>
        <taxon>Sporidiobolaceae</taxon>
        <taxon>Rhodotorula</taxon>
    </lineage>
</organism>
<protein>
    <submittedName>
        <fullName evidence="1">Uncharacterized protein</fullName>
    </submittedName>
</protein>
<dbReference type="AlphaFoldDB" id="A0A2S5B3Q0"/>
<name>A0A2S5B3Q0_9BASI</name>
<evidence type="ECO:0000313" key="2">
    <source>
        <dbReference type="Proteomes" id="UP000237144"/>
    </source>
</evidence>
<reference evidence="1 2" key="1">
    <citation type="journal article" date="2018" name="Front. Microbiol.">
        <title>Prospects for Fungal Bioremediation of Acidic Radioactive Waste Sites: Characterization and Genome Sequence of Rhodotorula taiwanensis MD1149.</title>
        <authorList>
            <person name="Tkavc R."/>
            <person name="Matrosova V.Y."/>
            <person name="Grichenko O.E."/>
            <person name="Gostincar C."/>
            <person name="Volpe R.P."/>
            <person name="Klimenkova P."/>
            <person name="Gaidamakova E.K."/>
            <person name="Zhou C.E."/>
            <person name="Stewart B.J."/>
            <person name="Lyman M.G."/>
            <person name="Malfatti S.A."/>
            <person name="Rubinfeld B."/>
            <person name="Courtot M."/>
            <person name="Singh J."/>
            <person name="Dalgard C.L."/>
            <person name="Hamilton T."/>
            <person name="Frey K.G."/>
            <person name="Gunde-Cimerman N."/>
            <person name="Dugan L."/>
            <person name="Daly M.J."/>
        </authorList>
    </citation>
    <scope>NUCLEOTIDE SEQUENCE [LARGE SCALE GENOMIC DNA]</scope>
    <source>
        <strain evidence="1 2">MD1149</strain>
    </source>
</reference>
<dbReference type="EMBL" id="PJQD01000085">
    <property type="protein sequence ID" value="POY71412.1"/>
    <property type="molecule type" value="Genomic_DNA"/>
</dbReference>
<gene>
    <name evidence="1" type="ORF">BMF94_5724</name>
</gene>
<accession>A0A2S5B3Q0</accession>
<dbReference type="Proteomes" id="UP000237144">
    <property type="component" value="Unassembled WGS sequence"/>
</dbReference>
<sequence>MVLSMGGFSVNLIVHDNTLLHPHEQTVTKAGDTHAVYNARLAPGERFTVSWEDSRAEPKPSEGHLWKQEGTGMPLHLGQAATSPDDQTFALVSGVIERQASPVKLTLILTEGEGQDEASDALVTKQTLATFTLLVFAANPATVWTLDPMSDAQTVSGAGHSPRTERKAYDELQIAHLAMCKRAQHYEEESARLYKHVRSSPAAHVQYLDGRLANDPLSPSMRAGIAETRIEAAEKLSQAAAGALDREFAGLMSALGTATTAGRS</sequence>
<evidence type="ECO:0000313" key="1">
    <source>
        <dbReference type="EMBL" id="POY71412.1"/>
    </source>
</evidence>
<proteinExistence type="predicted"/>
<comment type="caution">
    <text evidence="1">The sequence shown here is derived from an EMBL/GenBank/DDBJ whole genome shotgun (WGS) entry which is preliminary data.</text>
</comment>
<keyword evidence="2" id="KW-1185">Reference proteome</keyword>